<proteinExistence type="predicted"/>
<dbReference type="AlphaFoldDB" id="A0AAV4VUY9"/>
<gene>
    <name evidence="1" type="ORF">CEXT_745161</name>
</gene>
<organism evidence="1 2">
    <name type="scientific">Caerostris extrusa</name>
    <name type="common">Bark spider</name>
    <name type="synonym">Caerostris bankana</name>
    <dbReference type="NCBI Taxonomy" id="172846"/>
    <lineage>
        <taxon>Eukaryota</taxon>
        <taxon>Metazoa</taxon>
        <taxon>Ecdysozoa</taxon>
        <taxon>Arthropoda</taxon>
        <taxon>Chelicerata</taxon>
        <taxon>Arachnida</taxon>
        <taxon>Araneae</taxon>
        <taxon>Araneomorphae</taxon>
        <taxon>Entelegynae</taxon>
        <taxon>Araneoidea</taxon>
        <taxon>Araneidae</taxon>
        <taxon>Caerostris</taxon>
    </lineage>
</organism>
<keyword evidence="2" id="KW-1185">Reference proteome</keyword>
<name>A0AAV4VUY9_CAEEX</name>
<evidence type="ECO:0000313" key="2">
    <source>
        <dbReference type="Proteomes" id="UP001054945"/>
    </source>
</evidence>
<sequence>MPNANESVKIDLEPHEPEISVGGMTSTFEIVRNALLLFHPLLHLRKAMRWEQLDTWEIQVRQMTNRTRKEIASKWGS</sequence>
<comment type="caution">
    <text evidence="1">The sequence shown here is derived from an EMBL/GenBank/DDBJ whole genome shotgun (WGS) entry which is preliminary data.</text>
</comment>
<accession>A0AAV4VUY9</accession>
<protein>
    <submittedName>
        <fullName evidence="1">Uncharacterized protein</fullName>
    </submittedName>
</protein>
<evidence type="ECO:0000313" key="1">
    <source>
        <dbReference type="EMBL" id="GIY73591.1"/>
    </source>
</evidence>
<dbReference type="EMBL" id="BPLR01015103">
    <property type="protein sequence ID" value="GIY73591.1"/>
    <property type="molecule type" value="Genomic_DNA"/>
</dbReference>
<reference evidence="1 2" key="1">
    <citation type="submission" date="2021-06" db="EMBL/GenBank/DDBJ databases">
        <title>Caerostris extrusa draft genome.</title>
        <authorList>
            <person name="Kono N."/>
            <person name="Arakawa K."/>
        </authorList>
    </citation>
    <scope>NUCLEOTIDE SEQUENCE [LARGE SCALE GENOMIC DNA]</scope>
</reference>
<dbReference type="Proteomes" id="UP001054945">
    <property type="component" value="Unassembled WGS sequence"/>
</dbReference>